<sequence length="117" mass="13356">MILKRNKNLIFENPRNGRGFLSGSYITDKEIFNGVTMIAEMELEPNSEIGYHMHKGDGELYYILDGEGIFVEKDNSTNVSNGDYCIIFDGEGHGLKNTSKHRKLKFLAVVFKEYKQS</sequence>
<accession>A0A379C454</accession>
<dbReference type="AlphaFoldDB" id="A0A379C454"/>
<dbReference type="SUPFAM" id="SSF51182">
    <property type="entry name" value="RmlC-like cupins"/>
    <property type="match status" value="1"/>
</dbReference>
<dbReference type="GO" id="GO:0046872">
    <property type="term" value="F:metal ion binding"/>
    <property type="evidence" value="ECO:0007669"/>
    <property type="project" value="UniProtKB-KW"/>
</dbReference>
<dbReference type="PANTHER" id="PTHR35848:SF6">
    <property type="entry name" value="CUPIN TYPE-2 DOMAIN-CONTAINING PROTEIN"/>
    <property type="match status" value="1"/>
</dbReference>
<organism evidence="3 4">
    <name type="scientific">Peptoniphilus lacrimalis</name>
    <dbReference type="NCBI Taxonomy" id="33031"/>
    <lineage>
        <taxon>Bacteria</taxon>
        <taxon>Bacillati</taxon>
        <taxon>Bacillota</taxon>
        <taxon>Tissierellia</taxon>
        <taxon>Tissierellales</taxon>
        <taxon>Peptoniphilaceae</taxon>
        <taxon>Peptoniphilus</taxon>
    </lineage>
</organism>
<dbReference type="InterPro" id="IPR014710">
    <property type="entry name" value="RmlC-like_jellyroll"/>
</dbReference>
<dbReference type="RefSeq" id="WP_009345054.1">
    <property type="nucleotide sequence ID" value="NZ_CP165621.1"/>
</dbReference>
<feature type="domain" description="Cupin type-2" evidence="2">
    <location>
        <begin position="40"/>
        <end position="109"/>
    </location>
</feature>
<evidence type="ECO:0000256" key="1">
    <source>
        <dbReference type="ARBA" id="ARBA00022723"/>
    </source>
</evidence>
<keyword evidence="1" id="KW-0479">Metal-binding</keyword>
<proteinExistence type="predicted"/>
<gene>
    <name evidence="3" type="ORF">NCTC13149_00287</name>
</gene>
<dbReference type="EMBL" id="UGSZ01000001">
    <property type="protein sequence ID" value="SUB56515.1"/>
    <property type="molecule type" value="Genomic_DNA"/>
</dbReference>
<dbReference type="Gene3D" id="2.60.120.10">
    <property type="entry name" value="Jelly Rolls"/>
    <property type="match status" value="1"/>
</dbReference>
<dbReference type="Proteomes" id="UP000255517">
    <property type="component" value="Unassembled WGS sequence"/>
</dbReference>
<reference evidence="3 4" key="1">
    <citation type="submission" date="2018-06" db="EMBL/GenBank/DDBJ databases">
        <authorList>
            <consortium name="Pathogen Informatics"/>
            <person name="Doyle S."/>
        </authorList>
    </citation>
    <scope>NUCLEOTIDE SEQUENCE [LARGE SCALE GENOMIC DNA]</scope>
    <source>
        <strain evidence="3 4">NCTC13149</strain>
    </source>
</reference>
<evidence type="ECO:0000259" key="2">
    <source>
        <dbReference type="Pfam" id="PF07883"/>
    </source>
</evidence>
<dbReference type="InterPro" id="IPR051610">
    <property type="entry name" value="GPI/OXD"/>
</dbReference>
<dbReference type="InterPro" id="IPR013096">
    <property type="entry name" value="Cupin_2"/>
</dbReference>
<dbReference type="InterPro" id="IPR011051">
    <property type="entry name" value="RmlC_Cupin_sf"/>
</dbReference>
<dbReference type="OrthoDB" id="183331at2"/>
<protein>
    <submittedName>
        <fullName evidence="3">Uncharacterized conserved protein, contains double-stranded beta-helix domain</fullName>
    </submittedName>
</protein>
<dbReference type="PANTHER" id="PTHR35848">
    <property type="entry name" value="OXALATE-BINDING PROTEIN"/>
    <property type="match status" value="1"/>
</dbReference>
<evidence type="ECO:0000313" key="4">
    <source>
        <dbReference type="Proteomes" id="UP000255517"/>
    </source>
</evidence>
<dbReference type="Pfam" id="PF07883">
    <property type="entry name" value="Cupin_2"/>
    <property type="match status" value="1"/>
</dbReference>
<dbReference type="STRING" id="1122949.GCA_000378725_00856"/>
<name>A0A379C454_9FIRM</name>
<evidence type="ECO:0000313" key="3">
    <source>
        <dbReference type="EMBL" id="SUB56515.1"/>
    </source>
</evidence>